<dbReference type="EMBL" id="CP098807">
    <property type="protein sequence ID" value="USJ24683.1"/>
    <property type="molecule type" value="Genomic_DNA"/>
</dbReference>
<evidence type="ECO:0000313" key="2">
    <source>
        <dbReference type="Proteomes" id="UP001055460"/>
    </source>
</evidence>
<sequence>MARQVSEFVVVPPEHKIAGTLNSTERFKAYLADAFPGYSFTLQPIAAFEEDEFQVIPVMGKIGDQGGYMCEYPDPQLIRAIREACDAFDPANSRWLAA</sequence>
<dbReference type="AlphaFoldDB" id="A0A9Q9DAH2"/>
<evidence type="ECO:0000313" key="1">
    <source>
        <dbReference type="EMBL" id="USJ24683.1"/>
    </source>
</evidence>
<dbReference type="Proteomes" id="UP001055460">
    <property type="component" value="Chromosome"/>
</dbReference>
<reference evidence="1" key="1">
    <citation type="submission" date="2022-06" db="EMBL/GenBank/DDBJ databases">
        <title>Physiological and biochemical characterization and genomic elucidation of a strain of the genus Ensifer adhaerens M8 that combines arsenic oxidation and chromium reduction.</title>
        <authorList>
            <person name="Li X."/>
            <person name="Yu c."/>
        </authorList>
    </citation>
    <scope>NUCLEOTIDE SEQUENCE</scope>
    <source>
        <strain evidence="1">M8</strain>
    </source>
</reference>
<organism evidence="1 2">
    <name type="scientific">Ensifer adhaerens</name>
    <name type="common">Sinorhizobium morelense</name>
    <dbReference type="NCBI Taxonomy" id="106592"/>
    <lineage>
        <taxon>Bacteria</taxon>
        <taxon>Pseudomonadati</taxon>
        <taxon>Pseudomonadota</taxon>
        <taxon>Alphaproteobacteria</taxon>
        <taxon>Hyphomicrobiales</taxon>
        <taxon>Rhizobiaceae</taxon>
        <taxon>Sinorhizobium/Ensifer group</taxon>
        <taxon>Ensifer</taxon>
    </lineage>
</organism>
<dbReference type="RefSeq" id="WP_252160495.1">
    <property type="nucleotide sequence ID" value="NZ_CP098807.1"/>
</dbReference>
<accession>A0A9Q9DAH2</accession>
<gene>
    <name evidence="1" type="ORF">NE863_06880</name>
</gene>
<proteinExistence type="predicted"/>
<protein>
    <submittedName>
        <fullName evidence="1">Uncharacterized protein</fullName>
    </submittedName>
</protein>
<name>A0A9Q9DAH2_ENSAD</name>